<evidence type="ECO:0000256" key="2">
    <source>
        <dbReference type="SAM" id="SignalP"/>
    </source>
</evidence>
<dbReference type="Gene3D" id="1.25.40.10">
    <property type="entry name" value="Tetratricopeptide repeat domain"/>
    <property type="match status" value="1"/>
</dbReference>
<feature type="chain" id="PRO_5015746185" evidence="2">
    <location>
        <begin position="28"/>
        <end position="526"/>
    </location>
</feature>
<dbReference type="Pfam" id="PF14559">
    <property type="entry name" value="TPR_19"/>
    <property type="match status" value="1"/>
</dbReference>
<gene>
    <name evidence="3" type="ORF">DEW08_24695</name>
</gene>
<organism evidence="3 4">
    <name type="scientific">Azospirillum thermophilum</name>
    <dbReference type="NCBI Taxonomy" id="2202148"/>
    <lineage>
        <taxon>Bacteria</taxon>
        <taxon>Pseudomonadati</taxon>
        <taxon>Pseudomonadota</taxon>
        <taxon>Alphaproteobacteria</taxon>
        <taxon>Rhodospirillales</taxon>
        <taxon>Azospirillaceae</taxon>
        <taxon>Azospirillum</taxon>
    </lineage>
</organism>
<dbReference type="SUPFAM" id="SSF48452">
    <property type="entry name" value="TPR-like"/>
    <property type="match status" value="1"/>
</dbReference>
<evidence type="ECO:0000313" key="4">
    <source>
        <dbReference type="Proteomes" id="UP000245629"/>
    </source>
</evidence>
<dbReference type="InterPro" id="IPR011990">
    <property type="entry name" value="TPR-like_helical_dom_sf"/>
</dbReference>
<sequence>MCGPIWRNLLRVLLLAAALTLATPAAAQAPSARIDLARDAAGASLALGWPVPVVTEVRQEGRELSLAFSRPLGTPPLESIPERLQGWVDNVLYGYDSLLLVLAEGVSAEVLRNGNGLRIAFSPDRRSRRTEETEAAERAAQRRIDYFTAVTLMDSGEVRQARGLLAGLLARDPADAQSTALLAQAEERLGRWRQAMRLYDRGLELTPDEPSLVAGKARLLHDRGDRLQVDHDLFRVRNADVQRVTRISGVTDLGRAIGGAGSSLLYSLEDRQVDVDVVQRLDGAPAPLHGSRRRAELTLLHDWPELEQSRVSLFLARGTAGAGYSHGWRHEDSETRTGIAWNEPSFAFLEGLVGGGRRDRLFLQHEERLSPRWIVTVGAGYNRYGLAGARDLARSATVEGSVRYILNQEGPLASVAYLLDAEYVGRRAERLNDQGAAFAPLPAATREVHGLQIAIDDQLTDYVRYAVQLGYAYDRRGKSGPQGAVSLGWEPNDNLEVGLRASHAQSTARGTANAVDAAGGYLIWRY</sequence>
<evidence type="ECO:0000313" key="3">
    <source>
        <dbReference type="EMBL" id="AWK89180.1"/>
    </source>
</evidence>
<dbReference type="EMBL" id="CP029356">
    <property type="protein sequence ID" value="AWK89180.1"/>
    <property type="molecule type" value="Genomic_DNA"/>
</dbReference>
<feature type="signal peptide" evidence="2">
    <location>
        <begin position="1"/>
        <end position="27"/>
    </location>
</feature>
<proteinExistence type="predicted"/>
<dbReference type="InterPro" id="IPR019734">
    <property type="entry name" value="TPR_rpt"/>
</dbReference>
<dbReference type="Proteomes" id="UP000245629">
    <property type="component" value="Plasmid unnamed1"/>
</dbReference>
<dbReference type="OrthoDB" id="7293877at2"/>
<geneLocation type="plasmid" evidence="3 4">
    <name>unnamed1</name>
</geneLocation>
<evidence type="ECO:0000256" key="1">
    <source>
        <dbReference type="PROSITE-ProRule" id="PRU00339"/>
    </source>
</evidence>
<accession>A0A2S2CXP4</accession>
<keyword evidence="3" id="KW-0614">Plasmid</keyword>
<dbReference type="PROSITE" id="PS50005">
    <property type="entry name" value="TPR"/>
    <property type="match status" value="1"/>
</dbReference>
<name>A0A2S2CXP4_9PROT</name>
<keyword evidence="4" id="KW-1185">Reference proteome</keyword>
<dbReference type="AlphaFoldDB" id="A0A2S2CXP4"/>
<keyword evidence="2" id="KW-0732">Signal</keyword>
<dbReference type="RefSeq" id="WP_109332177.1">
    <property type="nucleotide sequence ID" value="NZ_CP029356.1"/>
</dbReference>
<keyword evidence="1" id="KW-0802">TPR repeat</keyword>
<reference evidence="4" key="1">
    <citation type="submission" date="2018-05" db="EMBL/GenBank/DDBJ databases">
        <title>Azospirillum thermophila sp. nov., a novel isolated from hot spring.</title>
        <authorList>
            <person name="Zhao Z."/>
        </authorList>
    </citation>
    <scope>NUCLEOTIDE SEQUENCE [LARGE SCALE GENOMIC DNA]</scope>
    <source>
        <strain evidence="4">CFH 70021</strain>
        <plasmid evidence="4">unnamed1</plasmid>
    </source>
</reference>
<feature type="repeat" description="TPR" evidence="1">
    <location>
        <begin position="176"/>
        <end position="209"/>
    </location>
</feature>
<protein>
    <submittedName>
        <fullName evidence="3">Uncharacterized protein</fullName>
    </submittedName>
</protein>
<dbReference type="KEGG" id="azz:DEW08_24695"/>